<sequence length="166" mass="18705">MESSTSGTVPRALDVLAILGLLQLIYEVTVPIIHKAEQVYYHKKKCRTFGRKIAEIQNTLKAAKLDLFEDLYKNQKFNKFVKERLNELKETLSHAEQLVGELQSRRKGIAARISGEASSRIDAYERDIGESINLLNFHLVVMLLSEFSAAQVPTLELVSLTSPIFG</sequence>
<dbReference type="CDD" id="cd21037">
    <property type="entry name" value="MLKL_NTD"/>
    <property type="match status" value="1"/>
</dbReference>
<keyword evidence="1" id="KW-0175">Coiled coil</keyword>
<dbReference type="InterPro" id="IPR036537">
    <property type="entry name" value="Adaptor_Cbl_N_dom_sf"/>
</dbReference>
<feature type="coiled-coil region" evidence="1">
    <location>
        <begin position="78"/>
        <end position="105"/>
    </location>
</feature>
<organism evidence="2 3">
    <name type="scientific">Riccia sorocarpa</name>
    <dbReference type="NCBI Taxonomy" id="122646"/>
    <lineage>
        <taxon>Eukaryota</taxon>
        <taxon>Viridiplantae</taxon>
        <taxon>Streptophyta</taxon>
        <taxon>Embryophyta</taxon>
        <taxon>Marchantiophyta</taxon>
        <taxon>Marchantiopsida</taxon>
        <taxon>Marchantiidae</taxon>
        <taxon>Marchantiales</taxon>
        <taxon>Ricciaceae</taxon>
        <taxon>Riccia</taxon>
    </lineage>
</organism>
<dbReference type="EMBL" id="JBJQOH010000004">
    <property type="protein sequence ID" value="KAL3688656.1"/>
    <property type="molecule type" value="Genomic_DNA"/>
</dbReference>
<dbReference type="Gene3D" id="1.20.930.20">
    <property type="entry name" value="Adaptor protein Cbl, N-terminal domain"/>
    <property type="match status" value="1"/>
</dbReference>
<dbReference type="Proteomes" id="UP001633002">
    <property type="component" value="Unassembled WGS sequence"/>
</dbReference>
<reference evidence="2 3" key="1">
    <citation type="submission" date="2024-09" db="EMBL/GenBank/DDBJ databases">
        <title>Chromosome-scale assembly of Riccia sorocarpa.</title>
        <authorList>
            <person name="Paukszto L."/>
        </authorList>
    </citation>
    <scope>NUCLEOTIDE SEQUENCE [LARGE SCALE GENOMIC DNA]</scope>
    <source>
        <strain evidence="2">LP-2024</strain>
        <tissue evidence="2">Aerial parts of the thallus</tissue>
    </source>
</reference>
<keyword evidence="3" id="KW-1185">Reference proteome</keyword>
<gene>
    <name evidence="2" type="ORF">R1sor_014965</name>
</gene>
<proteinExistence type="predicted"/>
<dbReference type="InterPro" id="IPR059179">
    <property type="entry name" value="MLKL-like_MCAfunc"/>
</dbReference>
<evidence type="ECO:0000313" key="3">
    <source>
        <dbReference type="Proteomes" id="UP001633002"/>
    </source>
</evidence>
<evidence type="ECO:0000256" key="1">
    <source>
        <dbReference type="SAM" id="Coils"/>
    </source>
</evidence>
<comment type="caution">
    <text evidence="2">The sequence shown here is derived from an EMBL/GenBank/DDBJ whole genome shotgun (WGS) entry which is preliminary data.</text>
</comment>
<accession>A0ABD3HCQ8</accession>
<protein>
    <submittedName>
        <fullName evidence="2">Uncharacterized protein</fullName>
    </submittedName>
</protein>
<dbReference type="AlphaFoldDB" id="A0ABD3HCQ8"/>
<evidence type="ECO:0000313" key="2">
    <source>
        <dbReference type="EMBL" id="KAL3688656.1"/>
    </source>
</evidence>
<name>A0ABD3HCQ8_9MARC</name>